<proteinExistence type="predicted"/>
<organism evidence="1 2">
    <name type="scientific">Stakelama sediminis</name>
    <dbReference type="NCBI Taxonomy" id="463200"/>
    <lineage>
        <taxon>Bacteria</taxon>
        <taxon>Pseudomonadati</taxon>
        <taxon>Pseudomonadota</taxon>
        <taxon>Alphaproteobacteria</taxon>
        <taxon>Sphingomonadales</taxon>
        <taxon>Sphingomonadaceae</taxon>
        <taxon>Stakelama</taxon>
    </lineage>
</organism>
<comment type="caution">
    <text evidence="1">The sequence shown here is derived from an EMBL/GenBank/DDBJ whole genome shotgun (WGS) entry which is preliminary data.</text>
</comment>
<protein>
    <submittedName>
        <fullName evidence="1">PqqD family protein of HPr-rel-A system</fullName>
    </submittedName>
</protein>
<dbReference type="Proteomes" id="UP000554342">
    <property type="component" value="Unassembled WGS sequence"/>
</dbReference>
<dbReference type="InterPro" id="IPR027599">
    <property type="entry name" value="PqqD-rel_X"/>
</dbReference>
<dbReference type="EMBL" id="JACIJI010000004">
    <property type="protein sequence ID" value="MBB5719376.1"/>
    <property type="molecule type" value="Genomic_DNA"/>
</dbReference>
<dbReference type="RefSeq" id="WP_343043120.1">
    <property type="nucleotide sequence ID" value="NZ_BAABIF010000001.1"/>
</dbReference>
<name>A0A840Z0Y3_9SPHN</name>
<sequence length="89" mass="9618">MVRYRAAAPDTMRLEPLDTMTAIYHRASGRTHLVASPVPEILTALEQGDATVQQLLDRLAAQYDLADGEAGALTARLAELEEAGLVERA</sequence>
<accession>A0A840Z0Y3</accession>
<dbReference type="NCBIfam" id="TIGR04353">
    <property type="entry name" value="PqqD_rel_X"/>
    <property type="match status" value="1"/>
</dbReference>
<keyword evidence="2" id="KW-1185">Reference proteome</keyword>
<reference evidence="1 2" key="1">
    <citation type="submission" date="2020-08" db="EMBL/GenBank/DDBJ databases">
        <title>Genomic Encyclopedia of Type Strains, Phase IV (KMG-IV): sequencing the most valuable type-strain genomes for metagenomic binning, comparative biology and taxonomic classification.</title>
        <authorList>
            <person name="Goeker M."/>
        </authorList>
    </citation>
    <scope>NUCLEOTIDE SEQUENCE [LARGE SCALE GENOMIC DNA]</scope>
    <source>
        <strain evidence="1 2">DSM 27203</strain>
    </source>
</reference>
<gene>
    <name evidence="1" type="ORF">FHR23_002317</name>
</gene>
<evidence type="ECO:0000313" key="2">
    <source>
        <dbReference type="Proteomes" id="UP000554342"/>
    </source>
</evidence>
<evidence type="ECO:0000313" key="1">
    <source>
        <dbReference type="EMBL" id="MBB5719376.1"/>
    </source>
</evidence>
<dbReference type="AlphaFoldDB" id="A0A840Z0Y3"/>